<evidence type="ECO:0000256" key="1">
    <source>
        <dbReference type="SAM" id="MobiDB-lite"/>
    </source>
</evidence>
<evidence type="ECO:0000313" key="2">
    <source>
        <dbReference type="EMBL" id="SPD08075.1"/>
    </source>
</evidence>
<feature type="region of interest" description="Disordered" evidence="1">
    <location>
        <begin position="129"/>
        <end position="167"/>
    </location>
</feature>
<name>A0A2N9H839_FAGSY</name>
<dbReference type="PANTHER" id="PTHR31722:SF62">
    <property type="entry name" value="EMB|CAB62433.1"/>
    <property type="match status" value="1"/>
</dbReference>
<accession>A0A2N9H839</accession>
<feature type="compositionally biased region" description="Polar residues" evidence="1">
    <location>
        <begin position="157"/>
        <end position="167"/>
    </location>
</feature>
<reference evidence="2" key="1">
    <citation type="submission" date="2018-02" db="EMBL/GenBank/DDBJ databases">
        <authorList>
            <person name="Cohen D.B."/>
            <person name="Kent A.D."/>
        </authorList>
    </citation>
    <scope>NUCLEOTIDE SEQUENCE</scope>
</reference>
<dbReference type="EMBL" id="OIVN01003001">
    <property type="protein sequence ID" value="SPD08075.1"/>
    <property type="molecule type" value="Genomic_DNA"/>
</dbReference>
<proteinExistence type="predicted"/>
<dbReference type="PANTHER" id="PTHR31722">
    <property type="entry name" value="OS06G0675200 PROTEIN"/>
    <property type="match status" value="1"/>
</dbReference>
<feature type="compositionally biased region" description="Basic and acidic residues" evidence="1">
    <location>
        <begin position="133"/>
        <end position="156"/>
    </location>
</feature>
<gene>
    <name evidence="2" type="ORF">FSB_LOCUS35957</name>
</gene>
<sequence length="167" mass="18784">MACLAMYNSSEHKGHHYASPRISFSSDFVDLQQSIKQERSSRDAPPAGSSDFEFSVSNYSMMSADELFFKGRFLPFKDNYNNNQMQRTTTTTLRDELLVDDDDDESSVLKPPKGSTRWKGLLGLNKRTHIGSKKIDKGEGSAESKRSSLVIHEEPHASQSNSQDMLN</sequence>
<protein>
    <submittedName>
        <fullName evidence="2">Uncharacterized protein</fullName>
    </submittedName>
</protein>
<dbReference type="AlphaFoldDB" id="A0A2N9H839"/>
<organism evidence="2">
    <name type="scientific">Fagus sylvatica</name>
    <name type="common">Beechnut</name>
    <dbReference type="NCBI Taxonomy" id="28930"/>
    <lineage>
        <taxon>Eukaryota</taxon>
        <taxon>Viridiplantae</taxon>
        <taxon>Streptophyta</taxon>
        <taxon>Embryophyta</taxon>
        <taxon>Tracheophyta</taxon>
        <taxon>Spermatophyta</taxon>
        <taxon>Magnoliopsida</taxon>
        <taxon>eudicotyledons</taxon>
        <taxon>Gunneridae</taxon>
        <taxon>Pentapetalae</taxon>
        <taxon>rosids</taxon>
        <taxon>fabids</taxon>
        <taxon>Fagales</taxon>
        <taxon>Fagaceae</taxon>
        <taxon>Fagus</taxon>
    </lineage>
</organism>